<accession>A0A8H2XQE3</accession>
<gene>
    <name evidence="2" type="ORF">RDB_LOCUS19612</name>
</gene>
<feature type="region of interest" description="Disordered" evidence="1">
    <location>
        <begin position="423"/>
        <end position="450"/>
    </location>
</feature>
<sequence length="450" mass="50152">MKLGYLTPDMKPPPGRKLYPRSLETHAEYDAMIKNAVAFIQQHEIDLTSDEDSDTSNKKFKKGKKSRGRGHPPKAKPVMKYTVTVIPDQGAEGDSKSKQTKQEKGSPGKANPTVPGESHDEAAMLISHSDRGLFNTWKSLQEARYCKKCKKSCLIVRVKDDNGDMVLSHRALTYVEQRVWAEKINDGMPGVDNYVPPPELNLGEPVFKDPKGTLTNPKPNQLAADRQPPGNTPSQPVHHLPHVPAPHLNNTGQYPPTPYFGYYPPNPMGPGPYPFPFPGAYGYPPNSYIGYNSNQMPPGNTYPAPAISHGAQPSIPVPKTDTTDTSPISIPPDFPTPLLSEWLEKCSQGYRGLDKHDYRNYLPAFEEQAVVRLLDFYTLGLDQIIKLVKICSSGNNYIHYGTASRLYSYAREDIERAYRNAKSHGEESAWPGYKTVNQPHELEEGNQPTE</sequence>
<feature type="region of interest" description="Disordered" evidence="1">
    <location>
        <begin position="48"/>
        <end position="117"/>
    </location>
</feature>
<feature type="region of interest" description="Disordered" evidence="1">
    <location>
        <begin position="201"/>
        <end position="251"/>
    </location>
</feature>
<dbReference type="EMBL" id="CAJMWZ010001094">
    <property type="protein sequence ID" value="CAE6431377.1"/>
    <property type="molecule type" value="Genomic_DNA"/>
</dbReference>
<proteinExistence type="predicted"/>
<evidence type="ECO:0000313" key="2">
    <source>
        <dbReference type="EMBL" id="CAE6431377.1"/>
    </source>
</evidence>
<feature type="compositionally biased region" description="Basic residues" evidence="1">
    <location>
        <begin position="58"/>
        <end position="74"/>
    </location>
</feature>
<evidence type="ECO:0000313" key="3">
    <source>
        <dbReference type="Proteomes" id="UP000663850"/>
    </source>
</evidence>
<organism evidence="2 3">
    <name type="scientific">Rhizoctonia solani</name>
    <dbReference type="NCBI Taxonomy" id="456999"/>
    <lineage>
        <taxon>Eukaryota</taxon>
        <taxon>Fungi</taxon>
        <taxon>Dikarya</taxon>
        <taxon>Basidiomycota</taxon>
        <taxon>Agaricomycotina</taxon>
        <taxon>Agaricomycetes</taxon>
        <taxon>Cantharellales</taxon>
        <taxon>Ceratobasidiaceae</taxon>
        <taxon>Rhizoctonia</taxon>
    </lineage>
</organism>
<comment type="caution">
    <text evidence="2">The sequence shown here is derived from an EMBL/GenBank/DDBJ whole genome shotgun (WGS) entry which is preliminary data.</text>
</comment>
<protein>
    <submittedName>
        <fullName evidence="2">Uncharacterized protein</fullName>
    </submittedName>
</protein>
<evidence type="ECO:0000256" key="1">
    <source>
        <dbReference type="SAM" id="MobiDB-lite"/>
    </source>
</evidence>
<dbReference type="AlphaFoldDB" id="A0A8H2XQE3"/>
<feature type="compositionally biased region" description="Basic and acidic residues" evidence="1">
    <location>
        <begin position="93"/>
        <end position="106"/>
    </location>
</feature>
<name>A0A8H2XQE3_9AGAM</name>
<reference evidence="2" key="1">
    <citation type="submission" date="2021-01" db="EMBL/GenBank/DDBJ databases">
        <authorList>
            <person name="Kaushik A."/>
        </authorList>
    </citation>
    <scope>NUCLEOTIDE SEQUENCE</scope>
    <source>
        <strain evidence="2">Type strain: AG8-Rh-89/</strain>
    </source>
</reference>
<dbReference type="Proteomes" id="UP000663850">
    <property type="component" value="Unassembled WGS sequence"/>
</dbReference>